<keyword evidence="5" id="KW-1185">Reference proteome</keyword>
<dbReference type="GO" id="GO:0032259">
    <property type="term" value="P:methylation"/>
    <property type="evidence" value="ECO:0007669"/>
    <property type="project" value="UniProtKB-KW"/>
</dbReference>
<dbReference type="PANTHER" id="PTHR43619">
    <property type="entry name" value="S-ADENOSYL-L-METHIONINE-DEPENDENT METHYLTRANSFERASE YKTD-RELATED"/>
    <property type="match status" value="1"/>
</dbReference>
<evidence type="ECO:0000313" key="5">
    <source>
        <dbReference type="Proteomes" id="UP001642464"/>
    </source>
</evidence>
<dbReference type="InterPro" id="IPR029063">
    <property type="entry name" value="SAM-dependent_MTases_sf"/>
</dbReference>
<organism evidence="4 5">
    <name type="scientific">Durusdinium trenchii</name>
    <dbReference type="NCBI Taxonomy" id="1381693"/>
    <lineage>
        <taxon>Eukaryota</taxon>
        <taxon>Sar</taxon>
        <taxon>Alveolata</taxon>
        <taxon>Dinophyceae</taxon>
        <taxon>Suessiales</taxon>
        <taxon>Symbiodiniaceae</taxon>
        <taxon>Durusdinium</taxon>
    </lineage>
</organism>
<feature type="non-terminal residue" evidence="4">
    <location>
        <position position="332"/>
    </location>
</feature>
<dbReference type="Pfam" id="PF04072">
    <property type="entry name" value="LCM"/>
    <property type="match status" value="1"/>
</dbReference>
<comment type="similarity">
    <text evidence="1">Belongs to the UPF0677 family.</text>
</comment>
<reference evidence="4 5" key="1">
    <citation type="submission" date="2024-02" db="EMBL/GenBank/DDBJ databases">
        <authorList>
            <person name="Chen Y."/>
            <person name="Shah S."/>
            <person name="Dougan E. K."/>
            <person name="Thang M."/>
            <person name="Chan C."/>
        </authorList>
    </citation>
    <scope>NUCLEOTIDE SEQUENCE [LARGE SCALE GENOMIC DNA]</scope>
</reference>
<dbReference type="Gene3D" id="3.40.50.150">
    <property type="entry name" value="Vaccinia Virus protein VP39"/>
    <property type="match status" value="1"/>
</dbReference>
<name>A0ABP0NGG3_9DINO</name>
<dbReference type="InterPro" id="IPR011610">
    <property type="entry name" value="SAM_mthyl_Trfase_ML2640-like"/>
</dbReference>
<keyword evidence="2 4" id="KW-0489">Methyltransferase</keyword>
<protein>
    <submittedName>
        <fullName evidence="4">S-adenosyl-L-methionine-dependent methyltransferase MAB_4607c</fullName>
    </submittedName>
</protein>
<accession>A0ABP0NGG3</accession>
<gene>
    <name evidence="4" type="ORF">SCF082_LOCUS32673</name>
</gene>
<dbReference type="InterPro" id="IPR007213">
    <property type="entry name" value="Ppm1/Ppm2/Tcmp"/>
</dbReference>
<dbReference type="SUPFAM" id="SSF53335">
    <property type="entry name" value="S-adenosyl-L-methionine-dependent methyltransferases"/>
    <property type="match status" value="1"/>
</dbReference>
<evidence type="ECO:0000313" key="4">
    <source>
        <dbReference type="EMBL" id="CAK9062875.1"/>
    </source>
</evidence>
<evidence type="ECO:0000256" key="3">
    <source>
        <dbReference type="ARBA" id="ARBA00022679"/>
    </source>
</evidence>
<dbReference type="Proteomes" id="UP001642464">
    <property type="component" value="Unassembled WGS sequence"/>
</dbReference>
<dbReference type="NCBIfam" id="TIGR00027">
    <property type="entry name" value="mthyl_TIGR00027"/>
    <property type="match status" value="1"/>
</dbReference>
<keyword evidence="3" id="KW-0808">Transferase</keyword>
<evidence type="ECO:0000256" key="1">
    <source>
        <dbReference type="ARBA" id="ARBA00008138"/>
    </source>
</evidence>
<dbReference type="PANTHER" id="PTHR43619:SF2">
    <property type="entry name" value="S-ADENOSYL-L-METHIONINE-DEPENDENT METHYLTRANSFERASES SUPERFAMILY PROTEIN"/>
    <property type="match status" value="1"/>
</dbReference>
<sequence>MASAVVEAPLHVAHHDATRAAVSTTALGVCAMRCWESKKDPSERLLYDPFAAILCGDENPQLPLKEEVGLTKEFWIDFIAVRSHWIDEAAGHLEQLVILGAGLDTRAYRLESLRGVPVFEIDFEEVLNAKATLLGAFEPVAKQSCIGANLTSPGWMKELFEKGFHQSSPSMWLLEGLTGYLTEEELDSLLRKVSDLAPPKSGMIATFVGVSMRENATSMHRYLVSGPQQIEELLSRFGWSCSVHGLGEVAEEYGRKEIPKDYAYYLVSVLLARMLKEELQPDQVSHHTMISAFSKGHQPLKALQALDVLRDRRRPGLAGYNAALRSLALEDE</sequence>
<dbReference type="EMBL" id="CAXAMM010028469">
    <property type="protein sequence ID" value="CAK9062875.1"/>
    <property type="molecule type" value="Genomic_DNA"/>
</dbReference>
<proteinExistence type="inferred from homology"/>
<comment type="caution">
    <text evidence="4">The sequence shown here is derived from an EMBL/GenBank/DDBJ whole genome shotgun (WGS) entry which is preliminary data.</text>
</comment>
<dbReference type="GO" id="GO:0008168">
    <property type="term" value="F:methyltransferase activity"/>
    <property type="evidence" value="ECO:0007669"/>
    <property type="project" value="UniProtKB-KW"/>
</dbReference>
<evidence type="ECO:0000256" key="2">
    <source>
        <dbReference type="ARBA" id="ARBA00022603"/>
    </source>
</evidence>